<feature type="compositionally biased region" description="Basic and acidic residues" evidence="1">
    <location>
        <begin position="201"/>
        <end position="212"/>
    </location>
</feature>
<dbReference type="EMBL" id="CAJNNV010017954">
    <property type="protein sequence ID" value="CAE8605525.1"/>
    <property type="molecule type" value="Genomic_DNA"/>
</dbReference>
<keyword evidence="3" id="KW-1185">Reference proteome</keyword>
<evidence type="ECO:0000313" key="3">
    <source>
        <dbReference type="Proteomes" id="UP000654075"/>
    </source>
</evidence>
<organism evidence="2 3">
    <name type="scientific">Polarella glacialis</name>
    <name type="common">Dinoflagellate</name>
    <dbReference type="NCBI Taxonomy" id="89957"/>
    <lineage>
        <taxon>Eukaryota</taxon>
        <taxon>Sar</taxon>
        <taxon>Alveolata</taxon>
        <taxon>Dinophyceae</taxon>
        <taxon>Suessiales</taxon>
        <taxon>Suessiaceae</taxon>
        <taxon>Polarella</taxon>
    </lineage>
</organism>
<dbReference type="OMA" id="PNRDFPE"/>
<sequence length="268" mass="29638">MAQASARHLPFAVSFALKRSRGIMSVSYCNRTKNAVLAKDDVGKAKPTVYDLPHEGHAYGRSDPADAEGAREVTMHWAAHVPHPKSGPDCQDFRKLNRAAAKSGVRHAKDMAEFRKVVDIKLIPKGAAGCLPKVIPSDVIPSFAYGQKSRPSTPIAHVVGNTYAMEYEELQEQGYRNLEMRQQTLSKTKIKLTKAAKDRISAARLRNDERDNPPLPKEPFKMSKFKKVSSRMLLPGINRSASMPNLTKSGMSHQASRMMGGSEELDLQ</sequence>
<protein>
    <submittedName>
        <fullName evidence="2">Uncharacterized protein</fullName>
    </submittedName>
</protein>
<evidence type="ECO:0000313" key="2">
    <source>
        <dbReference type="EMBL" id="CAE8605525.1"/>
    </source>
</evidence>
<evidence type="ECO:0000256" key="1">
    <source>
        <dbReference type="SAM" id="MobiDB-lite"/>
    </source>
</evidence>
<dbReference type="Pfam" id="PF14825">
    <property type="entry name" value="CFAP77"/>
    <property type="match status" value="1"/>
</dbReference>
<feature type="region of interest" description="Disordered" evidence="1">
    <location>
        <begin position="201"/>
        <end position="222"/>
    </location>
</feature>
<reference evidence="2" key="1">
    <citation type="submission" date="2021-02" db="EMBL/GenBank/DDBJ databases">
        <authorList>
            <person name="Dougan E. K."/>
            <person name="Rhodes N."/>
            <person name="Thang M."/>
            <person name="Chan C."/>
        </authorList>
    </citation>
    <scope>NUCLEOTIDE SEQUENCE</scope>
</reference>
<dbReference type="Proteomes" id="UP000654075">
    <property type="component" value="Unassembled WGS sequence"/>
</dbReference>
<feature type="compositionally biased region" description="Polar residues" evidence="1">
    <location>
        <begin position="239"/>
        <end position="255"/>
    </location>
</feature>
<comment type="caution">
    <text evidence="2">The sequence shown here is derived from an EMBL/GenBank/DDBJ whole genome shotgun (WGS) entry which is preliminary data.</text>
</comment>
<proteinExistence type="predicted"/>
<gene>
    <name evidence="2" type="ORF">PGLA1383_LOCUS23635</name>
</gene>
<dbReference type="PANTHER" id="PTHR28617">
    <property type="entry name" value="CILIA- AND FLAGELLA-ASSOCIATED PROTEIN 77"/>
    <property type="match status" value="1"/>
</dbReference>
<feature type="region of interest" description="Disordered" evidence="1">
    <location>
        <begin position="236"/>
        <end position="268"/>
    </location>
</feature>
<dbReference type="PANTHER" id="PTHR28617:SF1">
    <property type="entry name" value="CILIA- AND FLAGELLA-ASSOCIATED PROTEIN 77"/>
    <property type="match status" value="1"/>
</dbReference>
<dbReference type="OrthoDB" id="532484at2759"/>
<dbReference type="AlphaFoldDB" id="A0A813F568"/>
<accession>A0A813F568</accession>
<dbReference type="InterPro" id="IPR029147">
    <property type="entry name" value="CFAP77"/>
</dbReference>
<name>A0A813F568_POLGL</name>